<gene>
    <name evidence="6" type="ORF">T310_4749</name>
</gene>
<dbReference type="RefSeq" id="XP_013327855.1">
    <property type="nucleotide sequence ID" value="XM_013472401.1"/>
</dbReference>
<dbReference type="PANTHER" id="PTHR12630">
    <property type="entry name" value="N-LINKED OLIGOSACCHARIDE PROCESSING"/>
    <property type="match status" value="1"/>
</dbReference>
<evidence type="ECO:0000256" key="2">
    <source>
        <dbReference type="ARBA" id="ARBA00023157"/>
    </source>
</evidence>
<keyword evidence="6" id="KW-0378">Hydrolase</keyword>
<accession>A0A0F4YUE6</accession>
<dbReference type="SUPFAM" id="SSF50911">
    <property type="entry name" value="Mannose 6-phosphate receptor domain"/>
    <property type="match status" value="1"/>
</dbReference>
<keyword evidence="3" id="KW-0175">Coiled coil</keyword>
<keyword evidence="7" id="KW-1185">Reference proteome</keyword>
<comment type="caution">
    <text evidence="6">The sequence shown here is derived from an EMBL/GenBank/DDBJ whole genome shotgun (WGS) entry which is preliminary data.</text>
</comment>
<dbReference type="PROSITE" id="PS51914">
    <property type="entry name" value="MRH"/>
    <property type="match status" value="1"/>
</dbReference>
<reference evidence="6 7" key="1">
    <citation type="submission" date="2015-04" db="EMBL/GenBank/DDBJ databases">
        <authorList>
            <person name="Heijne W.H."/>
            <person name="Fedorova N.D."/>
            <person name="Nierman W.C."/>
            <person name="Vollebregt A.W."/>
            <person name="Zhao Z."/>
            <person name="Wu L."/>
            <person name="Kumar M."/>
            <person name="Stam H."/>
            <person name="van den Berg M.A."/>
            <person name="Pel H.J."/>
        </authorList>
    </citation>
    <scope>NUCLEOTIDE SEQUENCE [LARGE SCALE GENOMIC DNA]</scope>
    <source>
        <strain evidence="6 7">CBS 393.64</strain>
    </source>
</reference>
<evidence type="ECO:0000256" key="3">
    <source>
        <dbReference type="SAM" id="Coils"/>
    </source>
</evidence>
<evidence type="ECO:0000313" key="7">
    <source>
        <dbReference type="Proteomes" id="UP000053958"/>
    </source>
</evidence>
<dbReference type="Proteomes" id="UP000053958">
    <property type="component" value="Unassembled WGS sequence"/>
</dbReference>
<feature type="region of interest" description="Disordered" evidence="4">
    <location>
        <begin position="426"/>
        <end position="448"/>
    </location>
</feature>
<organism evidence="6 7">
    <name type="scientific">Rasamsonia emersonii (strain ATCC 16479 / CBS 393.64 / IMI 116815)</name>
    <dbReference type="NCBI Taxonomy" id="1408163"/>
    <lineage>
        <taxon>Eukaryota</taxon>
        <taxon>Fungi</taxon>
        <taxon>Dikarya</taxon>
        <taxon>Ascomycota</taxon>
        <taxon>Pezizomycotina</taxon>
        <taxon>Eurotiomycetes</taxon>
        <taxon>Eurotiomycetidae</taxon>
        <taxon>Eurotiales</taxon>
        <taxon>Trichocomaceae</taxon>
        <taxon>Rasamsonia</taxon>
    </lineage>
</organism>
<keyword evidence="6" id="KW-0808">Transferase</keyword>
<evidence type="ECO:0000259" key="5">
    <source>
        <dbReference type="PROSITE" id="PS51914"/>
    </source>
</evidence>
<dbReference type="EC" id="3.1.11.-" evidence="6"/>
<dbReference type="GO" id="GO:0016301">
    <property type="term" value="F:kinase activity"/>
    <property type="evidence" value="ECO:0007669"/>
    <property type="project" value="UniProtKB-KW"/>
</dbReference>
<proteinExistence type="predicted"/>
<dbReference type="AlphaFoldDB" id="A0A0F4YUE6"/>
<dbReference type="GeneID" id="25317096"/>
<dbReference type="OrthoDB" id="28322at2759"/>
<feature type="compositionally biased region" description="Low complexity" evidence="4">
    <location>
        <begin position="426"/>
        <end position="439"/>
    </location>
</feature>
<feature type="compositionally biased region" description="Basic and acidic residues" evidence="4">
    <location>
        <begin position="202"/>
        <end position="216"/>
    </location>
</feature>
<evidence type="ECO:0000256" key="1">
    <source>
        <dbReference type="ARBA" id="ARBA00022729"/>
    </source>
</evidence>
<dbReference type="InterPro" id="IPR044865">
    <property type="entry name" value="MRH_dom"/>
</dbReference>
<keyword evidence="2" id="KW-1015">Disulfide bond</keyword>
<dbReference type="InterPro" id="IPR039794">
    <property type="entry name" value="Gtb1-like"/>
</dbReference>
<feature type="compositionally biased region" description="Basic and acidic residues" evidence="4">
    <location>
        <begin position="257"/>
        <end position="272"/>
    </location>
</feature>
<dbReference type="EMBL" id="LASV01000193">
    <property type="protein sequence ID" value="KKA21243.1"/>
    <property type="molecule type" value="Genomic_DNA"/>
</dbReference>
<protein>
    <submittedName>
        <fullName evidence="6">Protein kinase C substrate</fullName>
        <ecNumber evidence="6">3.1.11.-</ecNumber>
    </submittedName>
</protein>
<keyword evidence="1" id="KW-0732">Signal</keyword>
<dbReference type="InterPro" id="IPR009011">
    <property type="entry name" value="Man6P_isomerase_rcpt-bd_dom_sf"/>
</dbReference>
<keyword evidence="6" id="KW-0418">Kinase</keyword>
<name>A0A0F4YUE6_RASE3</name>
<dbReference type="GO" id="GO:0017177">
    <property type="term" value="C:glucosidase II complex"/>
    <property type="evidence" value="ECO:0007669"/>
    <property type="project" value="TreeGrafter"/>
</dbReference>
<dbReference type="PANTHER" id="PTHR12630:SF1">
    <property type="entry name" value="GLUCOSIDASE 2 SUBUNIT BETA"/>
    <property type="match status" value="1"/>
</dbReference>
<feature type="domain" description="MRH" evidence="5">
    <location>
        <begin position="314"/>
        <end position="427"/>
    </location>
</feature>
<feature type="region of interest" description="Disordered" evidence="4">
    <location>
        <begin position="194"/>
        <end position="234"/>
    </location>
</feature>
<evidence type="ECO:0000256" key="4">
    <source>
        <dbReference type="SAM" id="MobiDB-lite"/>
    </source>
</evidence>
<dbReference type="GO" id="GO:0016787">
    <property type="term" value="F:hydrolase activity"/>
    <property type="evidence" value="ECO:0007669"/>
    <property type="project" value="UniProtKB-KW"/>
</dbReference>
<sequence length="448" mass="49690">MSTSPLLCLGSTARTKATGLCTFPSTGDEWAHVGGVKCEDRCKEIGKEWRKQEEKRQKSLTAALKKKKELVAEAGRLTKQIEDQIADLEAEAGAQEIKIRDLEAQLEKIQKEERGKALKKKGKVSQLAGQAKNRVEELRNALVDVRKQRDESRARVKELEEILSKFKVEYNPNFNDEGVKRAVRSWEEYAARGTAGDYSGDAARERDLDEISKPDSETSGINWEQWENEDDGEGEADLVSKLLSYLPSSLAERIQGKLHPESGAESESKAVTDARNALNSEKSTLTGTRNSINNHKADLEKDYGPDGVFRPLKGVCISRDSGEYTYEHCFLEKTKQIPKKGGATVTMGNFVRIGTTSVDEVDSFSGEIRQVEKTALEYANGQTCWNGPARSTTVILECAEENEILKVTEDEKCVYSMIVTTPAVCQDGNNQNGTGNDANTTKEHKDEL</sequence>
<feature type="coiled-coil region" evidence="3">
    <location>
        <begin position="50"/>
        <end position="169"/>
    </location>
</feature>
<dbReference type="InterPro" id="IPR036607">
    <property type="entry name" value="PRKCSH"/>
</dbReference>
<dbReference type="Pfam" id="PF13015">
    <property type="entry name" value="PRKCSH_1"/>
    <property type="match status" value="1"/>
</dbReference>
<feature type="compositionally biased region" description="Polar residues" evidence="4">
    <location>
        <begin position="277"/>
        <end position="294"/>
    </location>
</feature>
<evidence type="ECO:0000313" key="6">
    <source>
        <dbReference type="EMBL" id="KKA21243.1"/>
    </source>
</evidence>
<dbReference type="Gene3D" id="2.70.130.10">
    <property type="entry name" value="Mannose-6-phosphate receptor binding domain"/>
    <property type="match status" value="1"/>
</dbReference>
<dbReference type="GO" id="GO:0006491">
    <property type="term" value="P:N-glycan processing"/>
    <property type="evidence" value="ECO:0007669"/>
    <property type="project" value="TreeGrafter"/>
</dbReference>
<feature type="region of interest" description="Disordered" evidence="4">
    <location>
        <begin position="257"/>
        <end position="298"/>
    </location>
</feature>
<dbReference type="STRING" id="1408163.A0A0F4YUE6"/>